<dbReference type="Proteomes" id="UP000298663">
    <property type="component" value="Unassembled WGS sequence"/>
</dbReference>
<reference evidence="1 2" key="2">
    <citation type="journal article" date="2019" name="G3 (Bethesda)">
        <title>Hybrid Assembly of the Genome of the Entomopathogenic Nematode Steinernema carpocapsae Identifies the X-Chromosome.</title>
        <authorList>
            <person name="Serra L."/>
            <person name="Macchietto M."/>
            <person name="Macias-Munoz A."/>
            <person name="McGill C.J."/>
            <person name="Rodriguez I.M."/>
            <person name="Rodriguez B."/>
            <person name="Murad R."/>
            <person name="Mortazavi A."/>
        </authorList>
    </citation>
    <scope>NUCLEOTIDE SEQUENCE [LARGE SCALE GENOMIC DNA]</scope>
    <source>
        <strain evidence="1 2">ALL</strain>
    </source>
</reference>
<evidence type="ECO:0000313" key="2">
    <source>
        <dbReference type="Proteomes" id="UP000298663"/>
    </source>
</evidence>
<keyword evidence="2" id="KW-1185">Reference proteome</keyword>
<sequence length="70" mass="7470">MLPPTAAFLKTLRTFALCSCWHSSHVPREVATSGGSREKPSEDECRRVMDVGTPSTGLRINQVAGAPGLS</sequence>
<dbReference type="EMBL" id="AZBU02000002">
    <property type="protein sequence ID" value="TKR92960.1"/>
    <property type="molecule type" value="Genomic_DNA"/>
</dbReference>
<proteinExistence type="predicted"/>
<organism evidence="1 2">
    <name type="scientific">Steinernema carpocapsae</name>
    <name type="common">Entomopathogenic nematode</name>
    <dbReference type="NCBI Taxonomy" id="34508"/>
    <lineage>
        <taxon>Eukaryota</taxon>
        <taxon>Metazoa</taxon>
        <taxon>Ecdysozoa</taxon>
        <taxon>Nematoda</taxon>
        <taxon>Chromadorea</taxon>
        <taxon>Rhabditida</taxon>
        <taxon>Tylenchina</taxon>
        <taxon>Panagrolaimomorpha</taxon>
        <taxon>Strongyloidoidea</taxon>
        <taxon>Steinernematidae</taxon>
        <taxon>Steinernema</taxon>
    </lineage>
</organism>
<protein>
    <submittedName>
        <fullName evidence="1">Uncharacterized protein</fullName>
    </submittedName>
</protein>
<gene>
    <name evidence="1" type="ORF">L596_007508</name>
</gene>
<accession>A0A4U5P9X2</accession>
<dbReference type="AlphaFoldDB" id="A0A4U5P9X2"/>
<evidence type="ECO:0000313" key="1">
    <source>
        <dbReference type="EMBL" id="TKR92960.1"/>
    </source>
</evidence>
<reference evidence="1 2" key="1">
    <citation type="journal article" date="2015" name="Genome Biol.">
        <title>Comparative genomics of Steinernema reveals deeply conserved gene regulatory networks.</title>
        <authorList>
            <person name="Dillman A.R."/>
            <person name="Macchietto M."/>
            <person name="Porter C.F."/>
            <person name="Rogers A."/>
            <person name="Williams B."/>
            <person name="Antoshechkin I."/>
            <person name="Lee M.M."/>
            <person name="Goodwin Z."/>
            <person name="Lu X."/>
            <person name="Lewis E.E."/>
            <person name="Goodrich-Blair H."/>
            <person name="Stock S.P."/>
            <person name="Adams B.J."/>
            <person name="Sternberg P.W."/>
            <person name="Mortazavi A."/>
        </authorList>
    </citation>
    <scope>NUCLEOTIDE SEQUENCE [LARGE SCALE GENOMIC DNA]</scope>
    <source>
        <strain evidence="1 2">ALL</strain>
    </source>
</reference>
<name>A0A4U5P9X2_STECR</name>
<comment type="caution">
    <text evidence="1">The sequence shown here is derived from an EMBL/GenBank/DDBJ whole genome shotgun (WGS) entry which is preliminary data.</text>
</comment>